<dbReference type="PROSITE" id="PS50853">
    <property type="entry name" value="FN3"/>
    <property type="match status" value="1"/>
</dbReference>
<comment type="caution">
    <text evidence="2">The sequence shown here is derived from an EMBL/GenBank/DDBJ whole genome shotgun (WGS) entry which is preliminary data.</text>
</comment>
<dbReference type="InterPro" id="IPR036116">
    <property type="entry name" value="FN3_sf"/>
</dbReference>
<proteinExistence type="predicted"/>
<dbReference type="AlphaFoldDB" id="A0A0G0I2T4"/>
<dbReference type="Gene3D" id="2.60.40.10">
    <property type="entry name" value="Immunoglobulins"/>
    <property type="match status" value="1"/>
</dbReference>
<dbReference type="EMBL" id="LBTX01000012">
    <property type="protein sequence ID" value="KKQ49608.1"/>
    <property type="molecule type" value="Genomic_DNA"/>
</dbReference>
<name>A0A0G0I2T4_9BACT</name>
<dbReference type="InterPro" id="IPR013783">
    <property type="entry name" value="Ig-like_fold"/>
</dbReference>
<organism evidence="2 3">
    <name type="scientific">Candidatus Shapirobacteria bacterium GW2011_GWE1_38_10</name>
    <dbReference type="NCBI Taxonomy" id="1618488"/>
    <lineage>
        <taxon>Bacteria</taxon>
        <taxon>Candidatus Shapironibacteriota</taxon>
    </lineage>
</organism>
<evidence type="ECO:0000313" key="3">
    <source>
        <dbReference type="Proteomes" id="UP000034231"/>
    </source>
</evidence>
<dbReference type="Proteomes" id="UP000034231">
    <property type="component" value="Unassembled WGS sequence"/>
</dbReference>
<dbReference type="CDD" id="cd00063">
    <property type="entry name" value="FN3"/>
    <property type="match status" value="1"/>
</dbReference>
<reference evidence="2 3" key="1">
    <citation type="journal article" date="2015" name="Nature">
        <title>rRNA introns, odd ribosomes, and small enigmatic genomes across a large radiation of phyla.</title>
        <authorList>
            <person name="Brown C.T."/>
            <person name="Hug L.A."/>
            <person name="Thomas B.C."/>
            <person name="Sharon I."/>
            <person name="Castelle C.J."/>
            <person name="Singh A."/>
            <person name="Wilkins M.J."/>
            <person name="Williams K.H."/>
            <person name="Banfield J.F."/>
        </authorList>
    </citation>
    <scope>NUCLEOTIDE SEQUENCE [LARGE SCALE GENOMIC DNA]</scope>
</reference>
<dbReference type="InterPro" id="IPR003961">
    <property type="entry name" value="FN3_dom"/>
</dbReference>
<protein>
    <recommendedName>
        <fullName evidence="1">Fibronectin type-III domain-containing protein</fullName>
    </recommendedName>
</protein>
<sequence>MDSNTVTGPTCASTSTASTSSSNSEVAIAYCPPIADTVVTPMIIESKRVDKDSVYIKWGPYSGVDTFNVEYGFENGKWLFNTNVTGFFTTINDLPSNRPIWIRVAARNDCQIGVYGEPKFVGSPRLPNTGFAPQKNNLFIFINQIKNWFL</sequence>
<gene>
    <name evidence="2" type="ORF">US68_C0012G0003</name>
</gene>
<accession>A0A0G0I2T4</accession>
<evidence type="ECO:0000313" key="2">
    <source>
        <dbReference type="EMBL" id="KKQ49608.1"/>
    </source>
</evidence>
<feature type="domain" description="Fibronectin type-III" evidence="1">
    <location>
        <begin position="40"/>
        <end position="126"/>
    </location>
</feature>
<evidence type="ECO:0000259" key="1">
    <source>
        <dbReference type="PROSITE" id="PS50853"/>
    </source>
</evidence>
<dbReference type="SUPFAM" id="SSF49265">
    <property type="entry name" value="Fibronectin type III"/>
    <property type="match status" value="1"/>
</dbReference>